<evidence type="ECO:0000313" key="2">
    <source>
        <dbReference type="Proteomes" id="UP001558613"/>
    </source>
</evidence>
<sequence>MLNAHQELPRRRFTHPKGTLLALGWHGITGGPVSAEPQTPIDGPSPSALQKIQLPVRIQRDFIRLEREHLGGIWQ</sequence>
<dbReference type="Proteomes" id="UP001558613">
    <property type="component" value="Unassembled WGS sequence"/>
</dbReference>
<name>A0ABR3MF48_9TELE</name>
<reference evidence="1 2" key="1">
    <citation type="submission" date="2023-09" db="EMBL/GenBank/DDBJ databases">
        <authorList>
            <person name="Wang M."/>
        </authorList>
    </citation>
    <scope>NUCLEOTIDE SEQUENCE [LARGE SCALE GENOMIC DNA]</scope>
    <source>
        <strain evidence="1">GT-2023</strain>
        <tissue evidence="1">Liver</tissue>
    </source>
</reference>
<keyword evidence="2" id="KW-1185">Reference proteome</keyword>
<accession>A0ABR3MF48</accession>
<proteinExistence type="predicted"/>
<organism evidence="1 2">
    <name type="scientific">Cirrhinus molitorella</name>
    <name type="common">mud carp</name>
    <dbReference type="NCBI Taxonomy" id="172907"/>
    <lineage>
        <taxon>Eukaryota</taxon>
        <taxon>Metazoa</taxon>
        <taxon>Chordata</taxon>
        <taxon>Craniata</taxon>
        <taxon>Vertebrata</taxon>
        <taxon>Euteleostomi</taxon>
        <taxon>Actinopterygii</taxon>
        <taxon>Neopterygii</taxon>
        <taxon>Teleostei</taxon>
        <taxon>Ostariophysi</taxon>
        <taxon>Cypriniformes</taxon>
        <taxon>Cyprinidae</taxon>
        <taxon>Labeoninae</taxon>
        <taxon>Labeonini</taxon>
        <taxon>Cirrhinus</taxon>
    </lineage>
</organism>
<dbReference type="EMBL" id="JAYMGO010000013">
    <property type="protein sequence ID" value="KAL1262891.1"/>
    <property type="molecule type" value="Genomic_DNA"/>
</dbReference>
<gene>
    <name evidence="1" type="ORF">QQF64_005630</name>
</gene>
<protein>
    <submittedName>
        <fullName evidence="1">Uncharacterized protein</fullName>
    </submittedName>
</protein>
<evidence type="ECO:0000313" key="1">
    <source>
        <dbReference type="EMBL" id="KAL1262891.1"/>
    </source>
</evidence>
<comment type="caution">
    <text evidence="1">The sequence shown here is derived from an EMBL/GenBank/DDBJ whole genome shotgun (WGS) entry which is preliminary data.</text>
</comment>